<dbReference type="PROSITE" id="PS51349">
    <property type="entry name" value="FMN_HYDROXY_ACID_DH_2"/>
    <property type="match status" value="1"/>
</dbReference>
<feature type="binding site" evidence="8">
    <location>
        <position position="260"/>
    </location>
    <ligand>
        <name>glyoxylate</name>
        <dbReference type="ChEBI" id="CHEBI:36655"/>
    </ligand>
</feature>
<dbReference type="PIRSF" id="PIRSF000138">
    <property type="entry name" value="Al-hdrx_acd_dh"/>
    <property type="match status" value="1"/>
</dbReference>
<feature type="binding site" evidence="8">
    <location>
        <position position="115"/>
    </location>
    <ligand>
        <name>FMN</name>
        <dbReference type="ChEBI" id="CHEBI:58210"/>
    </ligand>
</feature>
<protein>
    <recommendedName>
        <fullName evidence="5">Oxidase FUB9</fullName>
    </recommendedName>
    <alternativeName>
        <fullName evidence="6">Fusaric acid biosynthesis protein 9</fullName>
    </alternativeName>
</protein>
<evidence type="ECO:0000256" key="2">
    <source>
        <dbReference type="ARBA" id="ARBA00004685"/>
    </source>
</evidence>
<dbReference type="GO" id="GO:0005737">
    <property type="term" value="C:cytoplasm"/>
    <property type="evidence" value="ECO:0007669"/>
    <property type="project" value="UniProtKB-ARBA"/>
</dbReference>
<comment type="caution">
    <text evidence="10">The sequence shown here is derived from an EMBL/GenBank/DDBJ whole genome shotgun (WGS) entry which is preliminary data.</text>
</comment>
<comment type="cofactor">
    <cofactor evidence="1">
        <name>FMN</name>
        <dbReference type="ChEBI" id="CHEBI:58210"/>
    </cofactor>
</comment>
<organism evidence="10 11">
    <name type="scientific">Fusarium kuroshium</name>
    <dbReference type="NCBI Taxonomy" id="2010991"/>
    <lineage>
        <taxon>Eukaryota</taxon>
        <taxon>Fungi</taxon>
        <taxon>Dikarya</taxon>
        <taxon>Ascomycota</taxon>
        <taxon>Pezizomycotina</taxon>
        <taxon>Sordariomycetes</taxon>
        <taxon>Hypocreomycetidae</taxon>
        <taxon>Hypocreales</taxon>
        <taxon>Nectriaceae</taxon>
        <taxon>Fusarium</taxon>
        <taxon>Fusarium solani species complex</taxon>
    </lineage>
</organism>
<feature type="binding site" evidence="8">
    <location>
        <position position="174"/>
    </location>
    <ligand>
        <name>glyoxylate</name>
        <dbReference type="ChEBI" id="CHEBI:36655"/>
    </ligand>
</feature>
<evidence type="ECO:0000256" key="6">
    <source>
        <dbReference type="ARBA" id="ARBA00083297"/>
    </source>
</evidence>
<evidence type="ECO:0000256" key="1">
    <source>
        <dbReference type="ARBA" id="ARBA00001917"/>
    </source>
</evidence>
<evidence type="ECO:0000256" key="5">
    <source>
        <dbReference type="ARBA" id="ARBA00073420"/>
    </source>
</evidence>
<name>A0A3M2RHD3_9HYPO</name>
<dbReference type="CDD" id="cd02809">
    <property type="entry name" value="alpha_hydroxyacid_oxid_FMN"/>
    <property type="match status" value="1"/>
</dbReference>
<dbReference type="PANTHER" id="PTHR10578:SF149">
    <property type="entry name" value="2-HYDROXYACID OXIDASE 2"/>
    <property type="match status" value="1"/>
</dbReference>
<evidence type="ECO:0000256" key="4">
    <source>
        <dbReference type="ARBA" id="ARBA00024042"/>
    </source>
</evidence>
<evidence type="ECO:0000256" key="3">
    <source>
        <dbReference type="ARBA" id="ARBA00023002"/>
    </source>
</evidence>
<dbReference type="SUPFAM" id="SSF51395">
    <property type="entry name" value="FMN-linked oxidoreductases"/>
    <property type="match status" value="1"/>
</dbReference>
<dbReference type="AlphaFoldDB" id="A0A3M2RHD3"/>
<feature type="binding site" evidence="8">
    <location>
        <position position="33"/>
    </location>
    <ligand>
        <name>glyoxylate</name>
        <dbReference type="ChEBI" id="CHEBI:36655"/>
    </ligand>
</feature>
<dbReference type="InterPro" id="IPR008259">
    <property type="entry name" value="FMN_hydac_DH_AS"/>
</dbReference>
<dbReference type="PANTHER" id="PTHR10578">
    <property type="entry name" value="S -2-HYDROXY-ACID OXIDASE-RELATED"/>
    <property type="match status" value="1"/>
</dbReference>
<dbReference type="InterPro" id="IPR012133">
    <property type="entry name" value="Alpha-hydoxy_acid_DH_FMN"/>
</dbReference>
<evidence type="ECO:0000313" key="11">
    <source>
        <dbReference type="Proteomes" id="UP000277212"/>
    </source>
</evidence>
<feature type="binding site" evidence="8">
    <location>
        <begin position="311"/>
        <end position="312"/>
    </location>
    <ligand>
        <name>FMN</name>
        <dbReference type="ChEBI" id="CHEBI:58210"/>
    </ligand>
</feature>
<dbReference type="FunFam" id="3.20.20.70:FF:000056">
    <property type="entry name" value="hydroxyacid oxidase 2"/>
    <property type="match status" value="1"/>
</dbReference>
<comment type="pathway">
    <text evidence="2">Mycotoxin biosynthesis.</text>
</comment>
<dbReference type="GO" id="GO:0016491">
    <property type="term" value="F:oxidoreductase activity"/>
    <property type="evidence" value="ECO:0007669"/>
    <property type="project" value="UniProtKB-KW"/>
</dbReference>
<dbReference type="InterPro" id="IPR013785">
    <property type="entry name" value="Aldolase_TIM"/>
</dbReference>
<evidence type="ECO:0000259" key="9">
    <source>
        <dbReference type="PROSITE" id="PS51349"/>
    </source>
</evidence>
<dbReference type="PROSITE" id="PS00557">
    <property type="entry name" value="FMN_HYDROXY_ACID_DH_1"/>
    <property type="match status" value="1"/>
</dbReference>
<keyword evidence="8" id="KW-0285">Flavoprotein</keyword>
<dbReference type="InterPro" id="IPR000262">
    <property type="entry name" value="FMN-dep_DH"/>
</dbReference>
<dbReference type="EMBL" id="NKUJ01000472">
    <property type="protein sequence ID" value="RMJ04743.1"/>
    <property type="molecule type" value="Genomic_DNA"/>
</dbReference>
<proteinExistence type="inferred from homology"/>
<dbReference type="Proteomes" id="UP000277212">
    <property type="component" value="Unassembled WGS sequence"/>
</dbReference>
<evidence type="ECO:0000256" key="8">
    <source>
        <dbReference type="PIRSR" id="PIRSR000138-2"/>
    </source>
</evidence>
<dbReference type="InterPro" id="IPR037396">
    <property type="entry name" value="FMN_HAD"/>
</dbReference>
<dbReference type="Pfam" id="PF01070">
    <property type="entry name" value="FMN_dh"/>
    <property type="match status" value="1"/>
</dbReference>
<evidence type="ECO:0000256" key="7">
    <source>
        <dbReference type="PIRSR" id="PIRSR000138-1"/>
    </source>
</evidence>
<dbReference type="STRING" id="2010991.A0A3M2RHD3"/>
<keyword evidence="11" id="KW-1185">Reference proteome</keyword>
<feature type="binding site" evidence="8">
    <location>
        <begin position="288"/>
        <end position="292"/>
    </location>
    <ligand>
        <name>FMN</name>
        <dbReference type="ChEBI" id="CHEBI:58210"/>
    </ligand>
</feature>
<feature type="domain" description="FMN hydroxy acid dehydrogenase" evidence="9">
    <location>
        <begin position="7"/>
        <end position="362"/>
    </location>
</feature>
<feature type="binding site" evidence="8">
    <location>
        <position position="257"/>
    </location>
    <ligand>
        <name>glyoxylate</name>
        <dbReference type="ChEBI" id="CHEBI:36655"/>
    </ligand>
</feature>
<dbReference type="OrthoDB" id="1925334at2759"/>
<feature type="active site" description="Proton acceptor" evidence="7">
    <location>
        <position position="257"/>
    </location>
</feature>
<reference evidence="10 11" key="1">
    <citation type="submission" date="2017-06" db="EMBL/GenBank/DDBJ databases">
        <title>Comparative genomic analysis of Ambrosia Fusariam Clade fungi.</title>
        <authorList>
            <person name="Stajich J.E."/>
            <person name="Carrillo J."/>
            <person name="Kijimoto T."/>
            <person name="Eskalen A."/>
            <person name="O'Donnell K."/>
            <person name="Kasson M."/>
        </authorList>
    </citation>
    <scope>NUCLEOTIDE SEQUENCE [LARGE SCALE GENOMIC DNA]</scope>
    <source>
        <strain evidence="10">UCR3666</strain>
    </source>
</reference>
<sequence>MAISLPYLDKNVFTIKDLKEKGSANLPISVRDYFNEGSMDLLTIQDNEDAFNRYKLRPRTLKDVGAVDTSTTMFGTKVTFPFGFSPAAMHALAHPGGEVASSRAAAKNGVAMALSSYSSMHLEDVIAEGQGNPYMIHVCFYKDRRKTLEITKRAEAAGFKAVLVSVDIPVLGIRPNEHRNNWDVPEGITMPMLADENGVMHHDADYLKVDPRLTWEEAIKWLRQHTKMEIWLKGITSAEDVALAIEHGVDGVLISNHGGRQLDGVPASLDALRECAPVARNKIKLGVDGGFRRGSDIFKALALGADFCLAGRVPLWGLAYNGEDGVDLALRILLREFRTTMALCGCKSVNEISKAHLSVLEPSGVLCRL</sequence>
<keyword evidence="3" id="KW-0560">Oxidoreductase</keyword>
<evidence type="ECO:0000313" key="10">
    <source>
        <dbReference type="EMBL" id="RMJ04743.1"/>
    </source>
</evidence>
<feature type="binding site" evidence="8">
    <location>
        <position position="255"/>
    </location>
    <ligand>
        <name>FMN</name>
        <dbReference type="ChEBI" id="CHEBI:58210"/>
    </ligand>
</feature>
<comment type="similarity">
    <text evidence="4">Belongs to the FMN-dependent alpha-hydroxy acid dehydrogenase family.</text>
</comment>
<accession>A0A3M2RHD3</accession>
<gene>
    <name evidence="10" type="ORF">CDV36_014586</name>
</gene>
<dbReference type="Gene3D" id="3.20.20.70">
    <property type="entry name" value="Aldolase class I"/>
    <property type="match status" value="1"/>
</dbReference>
<keyword evidence="8" id="KW-0288">FMN</keyword>
<feature type="binding site" evidence="8">
    <location>
        <position position="233"/>
    </location>
    <ligand>
        <name>FMN</name>
        <dbReference type="ChEBI" id="CHEBI:58210"/>
    </ligand>
</feature>
<dbReference type="GO" id="GO:0010181">
    <property type="term" value="F:FMN binding"/>
    <property type="evidence" value="ECO:0007669"/>
    <property type="project" value="InterPro"/>
</dbReference>
<feature type="binding site" evidence="8">
    <location>
        <begin position="86"/>
        <end position="88"/>
    </location>
    <ligand>
        <name>FMN</name>
        <dbReference type="ChEBI" id="CHEBI:58210"/>
    </ligand>
</feature>